<feature type="region of interest" description="Disordered" evidence="2">
    <location>
        <begin position="135"/>
        <end position="158"/>
    </location>
</feature>
<feature type="region of interest" description="Disordered" evidence="2">
    <location>
        <begin position="196"/>
        <end position="237"/>
    </location>
</feature>
<proteinExistence type="predicted"/>
<dbReference type="VEuPathDB" id="VectorBase:AFUN006791"/>
<reference evidence="3" key="1">
    <citation type="submission" date="2020-05" db="UniProtKB">
        <authorList>
            <consortium name="EnsemblMetazoa"/>
        </authorList>
    </citation>
    <scope>IDENTIFICATION</scope>
    <source>
        <strain evidence="3">FUMOZ</strain>
    </source>
</reference>
<sequence>MRSDNHSNMVNLCSLLLKYNNFSQVEDDIFLYIDRILENTFEIHKKQTEASKQLAALEEQIAEKQKRLHTSVNLCHSPSPEKKRKVQSLDSSHKACKENVSLLEDSNFFPHKSDSDVSSKLDQNILDSDEPFFALTQTPPRPAQPAREVLSPRNEPSPKASIVRAAKLLFVDEIKSPKKLIRESKFGIRLNAAESSPGVDRKPIVPSAVTPTSNSKWTGKKCKGKPESPNSAEHTPTGLKRFHSLAVGSNQRFRQGKLNFPRQNKHSPGNEPEHVVNDTLLSDFVVPTPPSVANKSKFLRSLRMKKQSTLISKGQSDRSATKESSVVKAHSTAGEENKSALLPHDETDDINQTYCPGVESINRIVKDISVKIKQELVSQPEKQLAAQKGRILLLTSTSRVVTKILYRMKLYLYRHLANSPS</sequence>
<protein>
    <submittedName>
        <fullName evidence="3">Uncharacterized protein</fullName>
    </submittedName>
</protein>
<accession>A0A182RKM3</accession>
<feature type="region of interest" description="Disordered" evidence="2">
    <location>
        <begin position="309"/>
        <end position="337"/>
    </location>
</feature>
<dbReference type="AlphaFoldDB" id="A0A182RKM3"/>
<keyword evidence="1" id="KW-0175">Coiled coil</keyword>
<organism evidence="3">
    <name type="scientific">Anopheles funestus</name>
    <name type="common">African malaria mosquito</name>
    <dbReference type="NCBI Taxonomy" id="62324"/>
    <lineage>
        <taxon>Eukaryota</taxon>
        <taxon>Metazoa</taxon>
        <taxon>Ecdysozoa</taxon>
        <taxon>Arthropoda</taxon>
        <taxon>Hexapoda</taxon>
        <taxon>Insecta</taxon>
        <taxon>Pterygota</taxon>
        <taxon>Neoptera</taxon>
        <taxon>Endopterygota</taxon>
        <taxon>Diptera</taxon>
        <taxon>Nematocera</taxon>
        <taxon>Culicoidea</taxon>
        <taxon>Culicidae</taxon>
        <taxon>Anophelinae</taxon>
        <taxon>Anopheles</taxon>
    </lineage>
</organism>
<evidence type="ECO:0000256" key="1">
    <source>
        <dbReference type="SAM" id="Coils"/>
    </source>
</evidence>
<name>A0A182RKM3_ANOFN</name>
<dbReference type="EnsemblMetazoa" id="AFUN006791-RA">
    <property type="protein sequence ID" value="AFUN006791-PA"/>
    <property type="gene ID" value="AFUN006791"/>
</dbReference>
<dbReference type="VEuPathDB" id="VectorBase:AFUN2_006763"/>
<evidence type="ECO:0000256" key="2">
    <source>
        <dbReference type="SAM" id="MobiDB-lite"/>
    </source>
</evidence>
<feature type="coiled-coil region" evidence="1">
    <location>
        <begin position="47"/>
        <end position="74"/>
    </location>
</feature>
<evidence type="ECO:0000313" key="3">
    <source>
        <dbReference type="EnsemblMetazoa" id="AFUN006791-PA"/>
    </source>
</evidence>